<evidence type="ECO:0000313" key="2">
    <source>
        <dbReference type="Proteomes" id="UP000499080"/>
    </source>
</evidence>
<protein>
    <submittedName>
        <fullName evidence="1">Uncharacterized protein</fullName>
    </submittedName>
</protein>
<gene>
    <name evidence="1" type="ORF">AVEN_35886_1</name>
</gene>
<proteinExistence type="predicted"/>
<accession>A0A4Y2II10</accession>
<dbReference type="EMBL" id="BGPR01185813">
    <property type="protein sequence ID" value="GBM76616.1"/>
    <property type="molecule type" value="Genomic_DNA"/>
</dbReference>
<name>A0A4Y2II10_ARAVE</name>
<comment type="caution">
    <text evidence="1">The sequence shown here is derived from an EMBL/GenBank/DDBJ whole genome shotgun (WGS) entry which is preliminary data.</text>
</comment>
<evidence type="ECO:0000313" key="1">
    <source>
        <dbReference type="EMBL" id="GBM76616.1"/>
    </source>
</evidence>
<dbReference type="AlphaFoldDB" id="A0A4Y2II10"/>
<reference evidence="1 2" key="1">
    <citation type="journal article" date="2019" name="Sci. Rep.">
        <title>Orb-weaving spider Araneus ventricosus genome elucidates the spidroin gene catalogue.</title>
        <authorList>
            <person name="Kono N."/>
            <person name="Nakamura H."/>
            <person name="Ohtoshi R."/>
            <person name="Moran D.A.P."/>
            <person name="Shinohara A."/>
            <person name="Yoshida Y."/>
            <person name="Fujiwara M."/>
            <person name="Mori M."/>
            <person name="Tomita M."/>
            <person name="Arakawa K."/>
        </authorList>
    </citation>
    <scope>NUCLEOTIDE SEQUENCE [LARGE SCALE GENOMIC DNA]</scope>
</reference>
<dbReference type="Proteomes" id="UP000499080">
    <property type="component" value="Unassembled WGS sequence"/>
</dbReference>
<feature type="non-terminal residue" evidence="1">
    <location>
        <position position="81"/>
    </location>
</feature>
<keyword evidence="2" id="KW-1185">Reference proteome</keyword>
<organism evidence="1 2">
    <name type="scientific">Araneus ventricosus</name>
    <name type="common">Orbweaver spider</name>
    <name type="synonym">Epeira ventricosa</name>
    <dbReference type="NCBI Taxonomy" id="182803"/>
    <lineage>
        <taxon>Eukaryota</taxon>
        <taxon>Metazoa</taxon>
        <taxon>Ecdysozoa</taxon>
        <taxon>Arthropoda</taxon>
        <taxon>Chelicerata</taxon>
        <taxon>Arachnida</taxon>
        <taxon>Araneae</taxon>
        <taxon>Araneomorphae</taxon>
        <taxon>Entelegynae</taxon>
        <taxon>Araneoidea</taxon>
        <taxon>Araneidae</taxon>
        <taxon>Araneus</taxon>
    </lineage>
</organism>
<sequence length="81" mass="9271">MNTIEIIVEHDFRMFHLDRSVIHESVTPNHSIFQPVHLGESFTPAPRVANPSTTGHFDPLWHQLLPSPSKRKSSFLRCPAE</sequence>